<reference evidence="1 2" key="1">
    <citation type="submission" date="2024-08" db="EMBL/GenBank/DDBJ databases">
        <title>Draft Genome Sequence of Legionella lytica strain DSB2004, Isolated From a Fire Sprinkler System.</title>
        <authorList>
            <person name="Everhart A.D."/>
            <person name="Kidane D.T."/>
            <person name="Farone A.L."/>
            <person name="Farone M.B."/>
        </authorList>
    </citation>
    <scope>NUCLEOTIDE SEQUENCE [LARGE SCALE GENOMIC DNA]</scope>
    <source>
        <strain evidence="1 2">DSB2004</strain>
    </source>
</reference>
<dbReference type="EMBL" id="JBGORX010000009">
    <property type="protein sequence ID" value="MFJ1269776.1"/>
    <property type="molecule type" value="Genomic_DNA"/>
</dbReference>
<evidence type="ECO:0000313" key="2">
    <source>
        <dbReference type="Proteomes" id="UP001615550"/>
    </source>
</evidence>
<accession>A0ABW8DCS8</accession>
<evidence type="ECO:0008006" key="3">
    <source>
        <dbReference type="Google" id="ProtNLM"/>
    </source>
</evidence>
<evidence type="ECO:0000313" key="1">
    <source>
        <dbReference type="EMBL" id="MFJ1269776.1"/>
    </source>
</evidence>
<keyword evidence="2" id="KW-1185">Reference proteome</keyword>
<protein>
    <recommendedName>
        <fullName evidence="3">STAS domain-containing protein</fullName>
    </recommendedName>
</protein>
<dbReference type="RefSeq" id="WP_400188592.1">
    <property type="nucleotide sequence ID" value="NZ_JBGORX010000009.1"/>
</dbReference>
<dbReference type="Gene3D" id="3.80.10.10">
    <property type="entry name" value="Ribonuclease Inhibitor"/>
    <property type="match status" value="1"/>
</dbReference>
<dbReference type="SUPFAM" id="SSF52047">
    <property type="entry name" value="RNI-like"/>
    <property type="match status" value="1"/>
</dbReference>
<dbReference type="Proteomes" id="UP001615550">
    <property type="component" value="Unassembled WGS sequence"/>
</dbReference>
<comment type="caution">
    <text evidence="1">The sequence shown here is derived from an EMBL/GenBank/DDBJ whole genome shotgun (WGS) entry which is preliminary data.</text>
</comment>
<sequence>MSQKLGSFFKKGPMAGKQRLFTMLEDSNSKIITADFDTFPMNDEDVVRLEKVIRENSRLKSISLVDCNLSSDHLELLALAVLSNKTLQKFQVELFYDCSEKLHNLMTAVDAHLLTNTDIVPQLDNSINEHALGAIYV</sequence>
<proteinExistence type="predicted"/>
<dbReference type="InterPro" id="IPR032675">
    <property type="entry name" value="LRR_dom_sf"/>
</dbReference>
<organism evidence="1 2">
    <name type="scientific">Legionella lytica</name>
    <dbReference type="NCBI Taxonomy" id="96232"/>
    <lineage>
        <taxon>Bacteria</taxon>
        <taxon>Pseudomonadati</taxon>
        <taxon>Pseudomonadota</taxon>
        <taxon>Gammaproteobacteria</taxon>
        <taxon>Legionellales</taxon>
        <taxon>Legionellaceae</taxon>
        <taxon>Legionella</taxon>
    </lineage>
</organism>
<gene>
    <name evidence="1" type="ORF">ACD661_14520</name>
</gene>
<name>A0ABW8DCS8_9GAMM</name>